<evidence type="ECO:0008006" key="4">
    <source>
        <dbReference type="Google" id="ProtNLM"/>
    </source>
</evidence>
<evidence type="ECO:0000313" key="3">
    <source>
        <dbReference type="Proteomes" id="UP000318741"/>
    </source>
</evidence>
<protein>
    <recommendedName>
        <fullName evidence="4">DUF2237 domain-containing protein</fullName>
    </recommendedName>
</protein>
<dbReference type="Proteomes" id="UP000318741">
    <property type="component" value="Chromosome"/>
</dbReference>
<evidence type="ECO:0000256" key="1">
    <source>
        <dbReference type="SAM" id="MobiDB-lite"/>
    </source>
</evidence>
<accession>A0A517PEA3</accession>
<dbReference type="PANTHER" id="PTHR37466:SF1">
    <property type="entry name" value="SLR1628 PROTEIN"/>
    <property type="match status" value="1"/>
</dbReference>
<name>A0A517PEA3_9PLAN</name>
<dbReference type="Gene3D" id="3.30.56.110">
    <property type="entry name" value="Protein of unknown function DUF2237"/>
    <property type="match status" value="1"/>
</dbReference>
<evidence type="ECO:0000313" key="2">
    <source>
        <dbReference type="EMBL" id="QDT17705.1"/>
    </source>
</evidence>
<proteinExistence type="predicted"/>
<organism evidence="2 3">
    <name type="scientific">Alienimonas californiensis</name>
    <dbReference type="NCBI Taxonomy" id="2527989"/>
    <lineage>
        <taxon>Bacteria</taxon>
        <taxon>Pseudomonadati</taxon>
        <taxon>Planctomycetota</taxon>
        <taxon>Planctomycetia</taxon>
        <taxon>Planctomycetales</taxon>
        <taxon>Planctomycetaceae</taxon>
        <taxon>Alienimonas</taxon>
    </lineage>
</organism>
<dbReference type="EMBL" id="CP036265">
    <property type="protein sequence ID" value="QDT17705.1"/>
    <property type="molecule type" value="Genomic_DNA"/>
</dbReference>
<dbReference type="Pfam" id="PF09996">
    <property type="entry name" value="DUF2237"/>
    <property type="match status" value="1"/>
</dbReference>
<dbReference type="KEGG" id="acaf:CA12_38360"/>
<sequence length="147" mass="15850">MGRARFPTHTARMAAAADRPDDAPAARRKGKNVLGGPLRDCSHDPLTGWHRDGCCATGPGDAGVHVVCAVMTDEFLAFSKARGNDLSTPMPMHQFPGLKAGDHWCLCAPRWKEAFDAGQAPQVVLEATHMATLEYASLEELQQHAFA</sequence>
<dbReference type="AlphaFoldDB" id="A0A517PEA3"/>
<reference evidence="2 3" key="1">
    <citation type="submission" date="2019-02" db="EMBL/GenBank/DDBJ databases">
        <title>Deep-cultivation of Planctomycetes and their phenomic and genomic characterization uncovers novel biology.</title>
        <authorList>
            <person name="Wiegand S."/>
            <person name="Jogler M."/>
            <person name="Boedeker C."/>
            <person name="Pinto D."/>
            <person name="Vollmers J."/>
            <person name="Rivas-Marin E."/>
            <person name="Kohn T."/>
            <person name="Peeters S.H."/>
            <person name="Heuer A."/>
            <person name="Rast P."/>
            <person name="Oberbeckmann S."/>
            <person name="Bunk B."/>
            <person name="Jeske O."/>
            <person name="Meyerdierks A."/>
            <person name="Storesund J.E."/>
            <person name="Kallscheuer N."/>
            <person name="Luecker S."/>
            <person name="Lage O.M."/>
            <person name="Pohl T."/>
            <person name="Merkel B.J."/>
            <person name="Hornburger P."/>
            <person name="Mueller R.-W."/>
            <person name="Bruemmer F."/>
            <person name="Labrenz M."/>
            <person name="Spormann A.M."/>
            <person name="Op den Camp H."/>
            <person name="Overmann J."/>
            <person name="Amann R."/>
            <person name="Jetten M.S.M."/>
            <person name="Mascher T."/>
            <person name="Medema M.H."/>
            <person name="Devos D.P."/>
            <person name="Kaster A.-K."/>
            <person name="Ovreas L."/>
            <person name="Rohde M."/>
            <person name="Galperin M.Y."/>
            <person name="Jogler C."/>
        </authorList>
    </citation>
    <scope>NUCLEOTIDE SEQUENCE [LARGE SCALE GENOMIC DNA]</scope>
    <source>
        <strain evidence="2 3">CA12</strain>
    </source>
</reference>
<keyword evidence="3" id="KW-1185">Reference proteome</keyword>
<gene>
    <name evidence="2" type="ORF">CA12_38360</name>
</gene>
<dbReference type="InterPro" id="IPR018714">
    <property type="entry name" value="DUF2237"/>
</dbReference>
<feature type="region of interest" description="Disordered" evidence="1">
    <location>
        <begin position="1"/>
        <end position="36"/>
    </location>
</feature>
<dbReference type="PANTHER" id="PTHR37466">
    <property type="entry name" value="SLR1628 PROTEIN"/>
    <property type="match status" value="1"/>
</dbReference>